<dbReference type="PANTHER" id="PTHR46532">
    <property type="entry name" value="MALE FERTILITY FACTOR KL5"/>
    <property type="match status" value="1"/>
</dbReference>
<dbReference type="InterPro" id="IPR026983">
    <property type="entry name" value="DHC"/>
</dbReference>
<sequence length="191" mass="21707">AWCPDRTLMESKKYITQSLGAQFADPVIFNMEAMYGRAWCPDRTLMESKKYITQSLGAQFADPVIFNMEAMVFESRPRTPLVNFLSMGSDPTVEIETLARKLRIPCQSISMGQAQEIHARKLIDAFVVQGGWALLQNCHLGLEYMTELFGYLGRVERCHPDFRVWITTEPHPGFPMSLLQIAIKFTSQPPA</sequence>
<evidence type="ECO:0000313" key="5">
    <source>
        <dbReference type="RefSeq" id="XP_008485956.1"/>
    </source>
</evidence>
<evidence type="ECO:0000259" key="3">
    <source>
        <dbReference type="Pfam" id="PF03028"/>
    </source>
</evidence>
<dbReference type="KEGG" id="dci:103522639"/>
<protein>
    <submittedName>
        <fullName evidence="5">Dynein heavy chain 8, axonemal-like</fullName>
    </submittedName>
</protein>
<dbReference type="GO" id="GO:0007018">
    <property type="term" value="P:microtubule-based movement"/>
    <property type="evidence" value="ECO:0007669"/>
    <property type="project" value="InterPro"/>
</dbReference>
<dbReference type="Pfam" id="PF03028">
    <property type="entry name" value="Dynein_heavy"/>
    <property type="match status" value="1"/>
</dbReference>
<dbReference type="InterPro" id="IPR004273">
    <property type="entry name" value="Dynein_heavy_D6_P-loop"/>
</dbReference>
<keyword evidence="4" id="KW-1185">Reference proteome</keyword>
<evidence type="ECO:0000256" key="1">
    <source>
        <dbReference type="ARBA" id="ARBA00008887"/>
    </source>
</evidence>
<feature type="domain" description="Dynein heavy chain region D6 P-loop" evidence="3">
    <location>
        <begin position="77"/>
        <end position="186"/>
    </location>
</feature>
<accession>A0A1S3DQL4</accession>
<dbReference type="GO" id="GO:0045505">
    <property type="term" value="F:dynein intermediate chain binding"/>
    <property type="evidence" value="ECO:0007669"/>
    <property type="project" value="InterPro"/>
</dbReference>
<dbReference type="STRING" id="121845.A0A1S3DQL4"/>
<feature type="non-terminal residue" evidence="5">
    <location>
        <position position="191"/>
    </location>
</feature>
<evidence type="ECO:0000313" key="4">
    <source>
        <dbReference type="Proteomes" id="UP000079169"/>
    </source>
</evidence>
<dbReference type="GO" id="GO:0051959">
    <property type="term" value="F:dynein light intermediate chain binding"/>
    <property type="evidence" value="ECO:0007669"/>
    <property type="project" value="InterPro"/>
</dbReference>
<keyword evidence="2" id="KW-0677">Repeat</keyword>
<dbReference type="InterPro" id="IPR027417">
    <property type="entry name" value="P-loop_NTPase"/>
</dbReference>
<dbReference type="GeneID" id="103522639"/>
<dbReference type="FunFam" id="3.40.50.300:FF:000320">
    <property type="entry name" value="Dynein, axonemal, heavy chain 5"/>
    <property type="match status" value="1"/>
</dbReference>
<dbReference type="AlphaFoldDB" id="A0A1S3DQL4"/>
<proteinExistence type="inferred from homology"/>
<organism evidence="4 5">
    <name type="scientific">Diaphorina citri</name>
    <name type="common">Asian citrus psyllid</name>
    <dbReference type="NCBI Taxonomy" id="121845"/>
    <lineage>
        <taxon>Eukaryota</taxon>
        <taxon>Metazoa</taxon>
        <taxon>Ecdysozoa</taxon>
        <taxon>Arthropoda</taxon>
        <taxon>Hexapoda</taxon>
        <taxon>Insecta</taxon>
        <taxon>Pterygota</taxon>
        <taxon>Neoptera</taxon>
        <taxon>Paraneoptera</taxon>
        <taxon>Hemiptera</taxon>
        <taxon>Sternorrhyncha</taxon>
        <taxon>Psylloidea</taxon>
        <taxon>Psyllidae</taxon>
        <taxon>Diaphorininae</taxon>
        <taxon>Diaphorina</taxon>
    </lineage>
</organism>
<evidence type="ECO:0000256" key="2">
    <source>
        <dbReference type="ARBA" id="ARBA00022737"/>
    </source>
</evidence>
<reference evidence="5" key="1">
    <citation type="submission" date="2025-08" db="UniProtKB">
        <authorList>
            <consortium name="RefSeq"/>
        </authorList>
    </citation>
    <scope>IDENTIFICATION</scope>
</reference>
<name>A0A1S3DQL4_DIACI</name>
<dbReference type="PaxDb" id="121845-A0A1S3DQL4"/>
<dbReference type="PANTHER" id="PTHR46532:SF4">
    <property type="entry name" value="AAA+ ATPASE DOMAIN-CONTAINING PROTEIN"/>
    <property type="match status" value="1"/>
</dbReference>
<feature type="non-terminal residue" evidence="5">
    <location>
        <position position="1"/>
    </location>
</feature>
<comment type="similarity">
    <text evidence="1">Belongs to the dynein heavy chain family.</text>
</comment>
<dbReference type="RefSeq" id="XP_008485956.1">
    <property type="nucleotide sequence ID" value="XM_008487734.1"/>
</dbReference>
<dbReference type="GO" id="GO:0008569">
    <property type="term" value="F:minus-end-directed microtubule motor activity"/>
    <property type="evidence" value="ECO:0007669"/>
    <property type="project" value="InterPro"/>
</dbReference>
<dbReference type="Gene3D" id="3.40.50.300">
    <property type="entry name" value="P-loop containing nucleotide triphosphate hydrolases"/>
    <property type="match status" value="1"/>
</dbReference>
<dbReference type="GO" id="GO:0005858">
    <property type="term" value="C:axonemal dynein complex"/>
    <property type="evidence" value="ECO:0007669"/>
    <property type="project" value="TreeGrafter"/>
</dbReference>
<gene>
    <name evidence="5" type="primary">LOC103522639</name>
</gene>
<dbReference type="Proteomes" id="UP000079169">
    <property type="component" value="Unplaced"/>
</dbReference>